<evidence type="ECO:0000313" key="10">
    <source>
        <dbReference type="EMBL" id="SFK39120.1"/>
    </source>
</evidence>
<accession>A0A1I3Z565</accession>
<keyword evidence="4 6" id="KW-0274">FAD</keyword>
<organism evidence="10 11">
    <name type="scientific">Falsiroseomonas stagni DSM 19981</name>
    <dbReference type="NCBI Taxonomy" id="1123062"/>
    <lineage>
        <taxon>Bacteria</taxon>
        <taxon>Pseudomonadati</taxon>
        <taxon>Pseudomonadota</taxon>
        <taxon>Alphaproteobacteria</taxon>
        <taxon>Acetobacterales</taxon>
        <taxon>Roseomonadaceae</taxon>
        <taxon>Falsiroseomonas</taxon>
    </lineage>
</organism>
<dbReference type="InterPro" id="IPR009100">
    <property type="entry name" value="AcylCoA_DH/oxidase_NM_dom_sf"/>
</dbReference>
<dbReference type="STRING" id="1123062.SAMN02745775_102169"/>
<evidence type="ECO:0000256" key="6">
    <source>
        <dbReference type="RuleBase" id="RU362125"/>
    </source>
</evidence>
<feature type="domain" description="Acyl-CoA dehydrogenase/oxidase N-terminal" evidence="9">
    <location>
        <begin position="12"/>
        <end position="117"/>
    </location>
</feature>
<keyword evidence="11" id="KW-1185">Reference proteome</keyword>
<evidence type="ECO:0000259" key="7">
    <source>
        <dbReference type="Pfam" id="PF00441"/>
    </source>
</evidence>
<dbReference type="FunFam" id="1.20.140.10:FF:000012">
    <property type="entry name" value="Acyl-CoA dehydrogenase fadE12"/>
    <property type="match status" value="1"/>
</dbReference>
<dbReference type="RefSeq" id="WP_092958041.1">
    <property type="nucleotide sequence ID" value="NZ_FOSQ01000002.1"/>
</dbReference>
<sequence>MDMHHPATDPYAEIRAEVRKLCARFPGEYWRELDARRGYPTEFVNALTESGYLAALIPEEFGGAGLKLSGAAAILEEIHASGSNGAACHAQMYIMGTILKHGSPAQKAQYLPGIADGSLRLQAFGVTEPTSGTDTTALRTTAKREGDKWIVNGQKIWTSRAEHSDLMLLLARTTPKDQVAKKTDGLSTFIVDMRKALGNGLTIRPIRTMMNHNSCEVFFDNMEVPAENLVGVEGKGFRQILDGMNAERLLIASECVGDARWFTERSVAYAKERVLFGRPIGQNQGVQFPIAKAYAQMRAAEAIVKQGLEKFERGENCGEEANMGKMLAADAAWAAAEACVQTHGGFGFAEEYDIERKFRETRLYQVAPISTNLVLSYIGEHVLGMPRSY</sequence>
<dbReference type="InterPro" id="IPR013786">
    <property type="entry name" value="AcylCoA_DH/ox_N"/>
</dbReference>
<keyword evidence="5 6" id="KW-0560">Oxidoreductase</keyword>
<comment type="cofactor">
    <cofactor evidence="1 6">
        <name>FAD</name>
        <dbReference type="ChEBI" id="CHEBI:57692"/>
    </cofactor>
</comment>
<dbReference type="InterPro" id="IPR036250">
    <property type="entry name" value="AcylCo_DH-like_C"/>
</dbReference>
<dbReference type="FunFam" id="1.10.540.10:FF:000013">
    <property type="entry name" value="Acyl-CoA dehydrogenase"/>
    <property type="match status" value="1"/>
</dbReference>
<dbReference type="GO" id="GO:0003995">
    <property type="term" value="F:acyl-CoA dehydrogenase activity"/>
    <property type="evidence" value="ECO:0007669"/>
    <property type="project" value="InterPro"/>
</dbReference>
<evidence type="ECO:0000256" key="4">
    <source>
        <dbReference type="ARBA" id="ARBA00022827"/>
    </source>
</evidence>
<dbReference type="PIRSF" id="PIRSF016578">
    <property type="entry name" value="HsaA"/>
    <property type="match status" value="1"/>
</dbReference>
<evidence type="ECO:0000256" key="5">
    <source>
        <dbReference type="ARBA" id="ARBA00023002"/>
    </source>
</evidence>
<evidence type="ECO:0000259" key="8">
    <source>
        <dbReference type="Pfam" id="PF02770"/>
    </source>
</evidence>
<dbReference type="GO" id="GO:0050660">
    <property type="term" value="F:flavin adenine dinucleotide binding"/>
    <property type="evidence" value="ECO:0007669"/>
    <property type="project" value="InterPro"/>
</dbReference>
<dbReference type="InterPro" id="IPR006091">
    <property type="entry name" value="Acyl-CoA_Oxase/DH_mid-dom"/>
</dbReference>
<evidence type="ECO:0000259" key="9">
    <source>
        <dbReference type="Pfam" id="PF02771"/>
    </source>
</evidence>
<dbReference type="AlphaFoldDB" id="A0A1I3Z565"/>
<dbReference type="FunFam" id="2.40.110.10:FF:000014">
    <property type="entry name" value="Probable acyl-CoA dehydrogenase"/>
    <property type="match status" value="1"/>
</dbReference>
<gene>
    <name evidence="10" type="ORF">SAMN02745775_102169</name>
</gene>
<dbReference type="Proteomes" id="UP000199473">
    <property type="component" value="Unassembled WGS sequence"/>
</dbReference>
<reference evidence="10 11" key="1">
    <citation type="submission" date="2016-10" db="EMBL/GenBank/DDBJ databases">
        <authorList>
            <person name="de Groot N.N."/>
        </authorList>
    </citation>
    <scope>NUCLEOTIDE SEQUENCE [LARGE SCALE GENOMIC DNA]</scope>
    <source>
        <strain evidence="10 11">DSM 19981</strain>
    </source>
</reference>
<dbReference type="PANTHER" id="PTHR43884">
    <property type="entry name" value="ACYL-COA DEHYDROGENASE"/>
    <property type="match status" value="1"/>
</dbReference>
<dbReference type="InterPro" id="IPR006089">
    <property type="entry name" value="Acyl-CoA_DH_CS"/>
</dbReference>
<dbReference type="EMBL" id="FOSQ01000002">
    <property type="protein sequence ID" value="SFK39120.1"/>
    <property type="molecule type" value="Genomic_DNA"/>
</dbReference>
<dbReference type="Pfam" id="PF02770">
    <property type="entry name" value="Acyl-CoA_dh_M"/>
    <property type="match status" value="1"/>
</dbReference>
<dbReference type="InterPro" id="IPR009075">
    <property type="entry name" value="AcylCo_DH/oxidase_C"/>
</dbReference>
<dbReference type="InterPro" id="IPR046373">
    <property type="entry name" value="Acyl-CoA_Oxase/DH_mid-dom_sf"/>
</dbReference>
<dbReference type="SUPFAM" id="SSF56645">
    <property type="entry name" value="Acyl-CoA dehydrogenase NM domain-like"/>
    <property type="match status" value="1"/>
</dbReference>
<dbReference type="OrthoDB" id="5510711at2"/>
<evidence type="ECO:0000256" key="2">
    <source>
        <dbReference type="ARBA" id="ARBA00009347"/>
    </source>
</evidence>
<dbReference type="PANTHER" id="PTHR43884:SF20">
    <property type="entry name" value="ACYL-COA DEHYDROGENASE FADE28"/>
    <property type="match status" value="1"/>
</dbReference>
<comment type="similarity">
    <text evidence="2 6">Belongs to the acyl-CoA dehydrogenase family.</text>
</comment>
<evidence type="ECO:0000256" key="3">
    <source>
        <dbReference type="ARBA" id="ARBA00022630"/>
    </source>
</evidence>
<dbReference type="Pfam" id="PF02771">
    <property type="entry name" value="Acyl-CoA_dh_N"/>
    <property type="match status" value="1"/>
</dbReference>
<dbReference type="Pfam" id="PF00441">
    <property type="entry name" value="Acyl-CoA_dh_1"/>
    <property type="match status" value="1"/>
</dbReference>
<dbReference type="SUPFAM" id="SSF47203">
    <property type="entry name" value="Acyl-CoA dehydrogenase C-terminal domain-like"/>
    <property type="match status" value="1"/>
</dbReference>
<name>A0A1I3Z565_9PROT</name>
<dbReference type="Gene3D" id="1.10.540.10">
    <property type="entry name" value="Acyl-CoA dehydrogenase/oxidase, N-terminal domain"/>
    <property type="match status" value="1"/>
</dbReference>
<dbReference type="InterPro" id="IPR037069">
    <property type="entry name" value="AcylCoA_DH/ox_N_sf"/>
</dbReference>
<feature type="domain" description="Acyl-CoA dehydrogenase/oxidase C-terminal" evidence="7">
    <location>
        <begin position="234"/>
        <end position="367"/>
    </location>
</feature>
<dbReference type="Gene3D" id="1.20.140.10">
    <property type="entry name" value="Butyryl-CoA Dehydrogenase, subunit A, domain 3"/>
    <property type="match status" value="1"/>
</dbReference>
<dbReference type="Gene3D" id="2.40.110.10">
    <property type="entry name" value="Butyryl-CoA Dehydrogenase, subunit A, domain 2"/>
    <property type="match status" value="1"/>
</dbReference>
<evidence type="ECO:0000256" key="1">
    <source>
        <dbReference type="ARBA" id="ARBA00001974"/>
    </source>
</evidence>
<dbReference type="PROSITE" id="PS00072">
    <property type="entry name" value="ACYL_COA_DH_1"/>
    <property type="match status" value="1"/>
</dbReference>
<evidence type="ECO:0000313" key="11">
    <source>
        <dbReference type="Proteomes" id="UP000199473"/>
    </source>
</evidence>
<feature type="domain" description="Acyl-CoA oxidase/dehydrogenase middle" evidence="8">
    <location>
        <begin position="123"/>
        <end position="222"/>
    </location>
</feature>
<dbReference type="PROSITE" id="PS00073">
    <property type="entry name" value="ACYL_COA_DH_2"/>
    <property type="match status" value="1"/>
</dbReference>
<keyword evidence="3 6" id="KW-0285">Flavoprotein</keyword>
<protein>
    <submittedName>
        <fullName evidence="10">Acyl-CoA dehydrogenase</fullName>
    </submittedName>
</protein>
<proteinExistence type="inferred from homology"/>